<dbReference type="InterPro" id="IPR054816">
    <property type="entry name" value="Lipoprotein_mollicutes-type_CS"/>
</dbReference>
<evidence type="ECO:0000256" key="1">
    <source>
        <dbReference type="SAM" id="SignalP"/>
    </source>
</evidence>
<dbReference type="EMBL" id="CP046368">
    <property type="protein sequence ID" value="QIA68347.1"/>
    <property type="molecule type" value="Genomic_DNA"/>
</dbReference>
<proteinExistence type="predicted"/>
<name>A0AAJ4EIA8_SPICI</name>
<dbReference type="KEGG" id="sck:SCITRI_00328"/>
<protein>
    <recommendedName>
        <fullName evidence="4">Lipoprotein</fullName>
    </recommendedName>
</protein>
<dbReference type="Proteomes" id="UP000464735">
    <property type="component" value="Chromosome"/>
</dbReference>
<dbReference type="RefSeq" id="WP_071936942.1">
    <property type="nucleotide sequence ID" value="NZ_CP013197.1"/>
</dbReference>
<dbReference type="AlphaFoldDB" id="A0AAJ4EIA8"/>
<organism evidence="2 3">
    <name type="scientific">Spiroplasma citri</name>
    <dbReference type="NCBI Taxonomy" id="2133"/>
    <lineage>
        <taxon>Bacteria</taxon>
        <taxon>Bacillati</taxon>
        <taxon>Mycoplasmatota</taxon>
        <taxon>Mollicutes</taxon>
        <taxon>Entomoplasmatales</taxon>
        <taxon>Spiroplasmataceae</taxon>
        <taxon>Spiroplasma</taxon>
    </lineage>
</organism>
<sequence>MRKLLSIFAATTLVTTSAASAVACSGAPQGNLIPIFMYNGNQKFSHAPTVTRKSINGIDDVTQSGKDENGAPYEYSLQGGRMGLINGLINNAINPILNGINLTKDNSATTGKGAKWTDEQIAAGLEGQKEQLVQTAKTDAQDPFNSSKKINQKAIWKDLFNNYSTSFDSSYSQVAFLANENKAILNKTNDNLVTMTGNAEKTNNKNWVKEHTWPDGKKSPYTPSSLKVLSPIASILEWFNDPKNSYNQGYNQIDQNRGYQSARYLAIAIPNVTIRFEFQGEHNRFTFTVTIDKLVAYANYLVYENPNSTKDNPSYGHQWFFLSYGFYDFESLKDDDYHHYNFNAIPDDVKIDKNIKVALGFFKKNDDKGILTADEDKEVGKRGQFPTAETDYTFPALKWKINVNSITDQYK</sequence>
<evidence type="ECO:0000313" key="3">
    <source>
        <dbReference type="Proteomes" id="UP000464735"/>
    </source>
</evidence>
<keyword evidence="1" id="KW-0732">Signal</keyword>
<feature type="chain" id="PRO_5042582428" description="Lipoprotein" evidence="1">
    <location>
        <begin position="22"/>
        <end position="411"/>
    </location>
</feature>
<reference evidence="2 3" key="1">
    <citation type="submission" date="2019-11" db="EMBL/GenBank/DDBJ databases">
        <title>Whole genome sequencing and comparative genomics analyses of five strains of Spiroplasma citri.</title>
        <authorList>
            <person name="Yokomi R."/>
            <person name="Chen J."/>
            <person name="Rattner R."/>
            <person name="Vidalakis G."/>
        </authorList>
    </citation>
    <scope>NUCLEOTIDE SEQUENCE [LARGE SCALE GENOMIC DNA]</scope>
    <source>
        <strain evidence="2 3">BR12</strain>
    </source>
</reference>
<dbReference type="GeneID" id="54238264"/>
<dbReference type="NCBIfam" id="NF038029">
    <property type="entry name" value="LP_plasma"/>
    <property type="match status" value="1"/>
</dbReference>
<gene>
    <name evidence="2" type="ORF">GL298_01640</name>
</gene>
<evidence type="ECO:0008006" key="4">
    <source>
        <dbReference type="Google" id="ProtNLM"/>
    </source>
</evidence>
<dbReference type="PROSITE" id="PS51257">
    <property type="entry name" value="PROKAR_LIPOPROTEIN"/>
    <property type="match status" value="1"/>
</dbReference>
<evidence type="ECO:0000313" key="2">
    <source>
        <dbReference type="EMBL" id="QIA68347.1"/>
    </source>
</evidence>
<accession>A0AAJ4EIA8</accession>
<feature type="signal peptide" evidence="1">
    <location>
        <begin position="1"/>
        <end position="21"/>
    </location>
</feature>